<evidence type="ECO:0000313" key="7">
    <source>
        <dbReference type="Proteomes" id="UP000179014"/>
    </source>
</evidence>
<gene>
    <name evidence="6" type="ORF">A2118_02195</name>
</gene>
<feature type="transmembrane region" description="Helical" evidence="5">
    <location>
        <begin position="64"/>
        <end position="84"/>
    </location>
</feature>
<dbReference type="Proteomes" id="UP000179014">
    <property type="component" value="Unassembled WGS sequence"/>
</dbReference>
<evidence type="ECO:0000313" key="6">
    <source>
        <dbReference type="EMBL" id="OGG41199.1"/>
    </source>
</evidence>
<feature type="transmembrane region" description="Helical" evidence="5">
    <location>
        <begin position="36"/>
        <end position="58"/>
    </location>
</feature>
<sequence>MSDPWLYSIASVALVSIISLIGVFTISVKDEDLERLLLYMVSFAAGALFGDAFIHLLPEAVAETGFTLEVSGLILLGIVFSFIAEKIIRWRHCHIPTTEKHPHPFAVMNLVGDGVHNFIDGLIIGGSYLASVPVGIATTIAVVLHEIPQEIGDFGVLVKGGFSRGKALFYNFLTALTAVLGAVVALLANAFVGNLTSFLVPFAAGAFIYIAGSDLIPELHKEVKAGKSALQLAAFLLGIAMMLSLTALE</sequence>
<feature type="transmembrane region" description="Helical" evidence="5">
    <location>
        <begin position="229"/>
        <end position="248"/>
    </location>
</feature>
<evidence type="ECO:0008006" key="8">
    <source>
        <dbReference type="Google" id="ProtNLM"/>
    </source>
</evidence>
<comment type="subcellular location">
    <subcellularLocation>
        <location evidence="1">Membrane</location>
        <topology evidence="1">Multi-pass membrane protein</topology>
    </subcellularLocation>
</comment>
<dbReference type="GO" id="GO:0006882">
    <property type="term" value="P:intracellular zinc ion homeostasis"/>
    <property type="evidence" value="ECO:0007669"/>
    <property type="project" value="TreeGrafter"/>
</dbReference>
<dbReference type="PANTHER" id="PTHR16950:SF16">
    <property type="entry name" value="ZINC TRANSPORTER ZIP13"/>
    <property type="match status" value="1"/>
</dbReference>
<feature type="transmembrane region" description="Helical" evidence="5">
    <location>
        <begin position="198"/>
        <end position="217"/>
    </location>
</feature>
<dbReference type="GO" id="GO:0016020">
    <property type="term" value="C:membrane"/>
    <property type="evidence" value="ECO:0007669"/>
    <property type="project" value="UniProtKB-SubCell"/>
</dbReference>
<protein>
    <recommendedName>
        <fullName evidence="8">ZIP family metal transporter</fullName>
    </recommendedName>
</protein>
<comment type="caution">
    <text evidence="6">The sequence shown here is derived from an EMBL/GenBank/DDBJ whole genome shotgun (WGS) entry which is preliminary data.</text>
</comment>
<feature type="transmembrane region" description="Helical" evidence="5">
    <location>
        <begin position="6"/>
        <end position="24"/>
    </location>
</feature>
<reference evidence="6 7" key="1">
    <citation type="journal article" date="2016" name="Nat. Commun.">
        <title>Thousands of microbial genomes shed light on interconnected biogeochemical processes in an aquifer system.</title>
        <authorList>
            <person name="Anantharaman K."/>
            <person name="Brown C.T."/>
            <person name="Hug L.A."/>
            <person name="Sharon I."/>
            <person name="Castelle C.J."/>
            <person name="Probst A.J."/>
            <person name="Thomas B.C."/>
            <person name="Singh A."/>
            <person name="Wilkins M.J."/>
            <person name="Karaoz U."/>
            <person name="Brodie E.L."/>
            <person name="Williams K.H."/>
            <person name="Hubbard S.S."/>
            <person name="Banfield J.F."/>
        </authorList>
    </citation>
    <scope>NUCLEOTIDE SEQUENCE [LARGE SCALE GENOMIC DNA]</scope>
</reference>
<proteinExistence type="predicted"/>
<dbReference type="GO" id="GO:0005385">
    <property type="term" value="F:zinc ion transmembrane transporter activity"/>
    <property type="evidence" value="ECO:0007669"/>
    <property type="project" value="TreeGrafter"/>
</dbReference>
<keyword evidence="2 5" id="KW-0812">Transmembrane</keyword>
<dbReference type="InterPro" id="IPR003689">
    <property type="entry name" value="ZIP"/>
</dbReference>
<dbReference type="AlphaFoldDB" id="A0A1F6BW94"/>
<name>A0A1F6BW94_9BACT</name>
<evidence type="ECO:0000256" key="3">
    <source>
        <dbReference type="ARBA" id="ARBA00022989"/>
    </source>
</evidence>
<organism evidence="6 7">
    <name type="scientific">Candidatus Kaiserbacteria bacterium GWA2_50_9</name>
    <dbReference type="NCBI Taxonomy" id="1798474"/>
    <lineage>
        <taxon>Bacteria</taxon>
        <taxon>Candidatus Kaiseribacteriota</taxon>
    </lineage>
</organism>
<evidence type="ECO:0000256" key="5">
    <source>
        <dbReference type="SAM" id="Phobius"/>
    </source>
</evidence>
<accession>A0A1F6BW94</accession>
<evidence type="ECO:0000256" key="4">
    <source>
        <dbReference type="ARBA" id="ARBA00023136"/>
    </source>
</evidence>
<feature type="transmembrane region" description="Helical" evidence="5">
    <location>
        <begin position="168"/>
        <end position="192"/>
    </location>
</feature>
<keyword evidence="3 5" id="KW-1133">Transmembrane helix</keyword>
<dbReference type="Pfam" id="PF02535">
    <property type="entry name" value="Zip"/>
    <property type="match status" value="2"/>
</dbReference>
<keyword evidence="4 5" id="KW-0472">Membrane</keyword>
<dbReference type="EMBL" id="MFKN01000006">
    <property type="protein sequence ID" value="OGG41199.1"/>
    <property type="molecule type" value="Genomic_DNA"/>
</dbReference>
<evidence type="ECO:0000256" key="1">
    <source>
        <dbReference type="ARBA" id="ARBA00004141"/>
    </source>
</evidence>
<evidence type="ECO:0000256" key="2">
    <source>
        <dbReference type="ARBA" id="ARBA00022692"/>
    </source>
</evidence>
<dbReference type="PANTHER" id="PTHR16950">
    <property type="entry name" value="ZINC TRANSPORTER SLC39A7 HISTIDINE-RICH MEMBRANE PROTEIN KE4"/>
    <property type="match status" value="1"/>
</dbReference>